<keyword evidence="3" id="KW-0808">Transferase</keyword>
<dbReference type="InterPro" id="IPR003356">
    <property type="entry name" value="DNA_methylase_A-5"/>
</dbReference>
<keyword evidence="4" id="KW-0949">S-adenosyl-L-methionine</keyword>
<dbReference type="EC" id="2.1.1.72" evidence="1"/>
<protein>
    <recommendedName>
        <fullName evidence="1">site-specific DNA-methyltransferase (adenine-specific)</fullName>
        <ecNumber evidence="1">2.1.1.72</ecNumber>
    </recommendedName>
</protein>
<dbReference type="InterPro" id="IPR051537">
    <property type="entry name" value="DNA_Adenine_Mtase"/>
</dbReference>
<dbReference type="GO" id="GO:0032259">
    <property type="term" value="P:methylation"/>
    <property type="evidence" value="ECO:0007669"/>
    <property type="project" value="UniProtKB-KW"/>
</dbReference>
<evidence type="ECO:0000256" key="2">
    <source>
        <dbReference type="ARBA" id="ARBA00022603"/>
    </source>
</evidence>
<dbReference type="Proteomes" id="UP000198597">
    <property type="component" value="Unassembled WGS sequence"/>
</dbReference>
<gene>
    <name evidence="8" type="ORF">SAMN04488529_11441</name>
</gene>
<evidence type="ECO:0000256" key="3">
    <source>
        <dbReference type="ARBA" id="ARBA00022679"/>
    </source>
</evidence>
<dbReference type="SUPFAM" id="SSF53335">
    <property type="entry name" value="S-adenosyl-L-methionine-dependent methyltransferases"/>
    <property type="match status" value="1"/>
</dbReference>
<dbReference type="OrthoDB" id="9814572at2"/>
<dbReference type="AlphaFoldDB" id="A0A1H0V4F4"/>
<evidence type="ECO:0000256" key="1">
    <source>
        <dbReference type="ARBA" id="ARBA00011900"/>
    </source>
</evidence>
<evidence type="ECO:0000256" key="6">
    <source>
        <dbReference type="ARBA" id="ARBA00047942"/>
    </source>
</evidence>
<dbReference type="PRINTS" id="PR00507">
    <property type="entry name" value="N12N6MTFRASE"/>
</dbReference>
<evidence type="ECO:0000256" key="5">
    <source>
        <dbReference type="ARBA" id="ARBA00022747"/>
    </source>
</evidence>
<proteinExistence type="predicted"/>
<dbReference type="InterPro" id="IPR029063">
    <property type="entry name" value="SAM-dependent_MTases_sf"/>
</dbReference>
<evidence type="ECO:0000259" key="7">
    <source>
        <dbReference type="Pfam" id="PF02384"/>
    </source>
</evidence>
<keyword evidence="2 8" id="KW-0489">Methyltransferase</keyword>
<name>A0A1H0V4F4_9CLOT</name>
<accession>A0A1H0V4F4</accession>
<dbReference type="Gene3D" id="3.40.50.150">
    <property type="entry name" value="Vaccinia Virus protein VP39"/>
    <property type="match status" value="1"/>
</dbReference>
<evidence type="ECO:0000313" key="9">
    <source>
        <dbReference type="Proteomes" id="UP000198597"/>
    </source>
</evidence>
<sequence>MKNKDLNERVTEELLDNLFSATGYSTPKVHIEKQKSLNPEIKKLLKNASKSGPGKGAPEHIITIDGYPNFIIITECKADIKYHESNSLDIPKDYAVDGVIHYMKYLSKDFNVVGIAASGMNESELKISNFFLGKGLTSNTITRLPDEKVLSLQDYIKIWKYDSNIKKQKTFDLMKFSKTLHNYMRDYAKLSENEKPLLVSAILLALEDATFQISYESNTNDVKLAKKMIDAVKDILDDNKIIGLKQDKILTSYSFIKTHPELTKDTRDINKRVLLRLVKQIDEHIMPFIKEYNDLDIVGNFYGEFLRYTGGDKKALGIVLTPNHITELFADLADLTTDSKILDICDGTAGFLISSAHKMIELAGNDSTKIKKITDQNLIGVEQQPNMFTLSAANMLLRKYSMEHCYQDNCFELKGLLTSLNADIGMINPPYAQKGDGLSELEYIEFLLDCINKDGKVFAIVPMSCAILNSPSKGRLLKKHTLEAVMSMPNGLFYPVGTYTCIMVFTAKKPHPNNKETWFAYWKDDGFEKTKMNGRIDINDKWNSIKNEWINMYTNKDILLGVSVKHKITATDEWCAEAYLQTNYSTISKEDFESEMEKYMNFKMSNKERLQ</sequence>
<comment type="catalytic activity">
    <reaction evidence="6">
        <text>a 2'-deoxyadenosine in DNA + S-adenosyl-L-methionine = an N(6)-methyl-2'-deoxyadenosine in DNA + S-adenosyl-L-homocysteine + H(+)</text>
        <dbReference type="Rhea" id="RHEA:15197"/>
        <dbReference type="Rhea" id="RHEA-COMP:12418"/>
        <dbReference type="Rhea" id="RHEA-COMP:12419"/>
        <dbReference type="ChEBI" id="CHEBI:15378"/>
        <dbReference type="ChEBI" id="CHEBI:57856"/>
        <dbReference type="ChEBI" id="CHEBI:59789"/>
        <dbReference type="ChEBI" id="CHEBI:90615"/>
        <dbReference type="ChEBI" id="CHEBI:90616"/>
        <dbReference type="EC" id="2.1.1.72"/>
    </reaction>
</comment>
<feature type="domain" description="DNA methylase adenine-specific" evidence="7">
    <location>
        <begin position="295"/>
        <end position="603"/>
    </location>
</feature>
<dbReference type="RefSeq" id="WP_089972098.1">
    <property type="nucleotide sequence ID" value="NZ_FNJM01000014.1"/>
</dbReference>
<keyword evidence="9" id="KW-1185">Reference proteome</keyword>
<dbReference type="Pfam" id="PF02384">
    <property type="entry name" value="N6_Mtase"/>
    <property type="match status" value="1"/>
</dbReference>
<dbReference type="PANTHER" id="PTHR42933:SF3">
    <property type="entry name" value="TYPE I RESTRICTION ENZYME MJAVIII METHYLASE SUBUNIT"/>
    <property type="match status" value="1"/>
</dbReference>
<keyword evidence="5" id="KW-0680">Restriction system</keyword>
<evidence type="ECO:0000313" key="8">
    <source>
        <dbReference type="EMBL" id="SDP73254.1"/>
    </source>
</evidence>
<dbReference type="GO" id="GO:0009307">
    <property type="term" value="P:DNA restriction-modification system"/>
    <property type="evidence" value="ECO:0007669"/>
    <property type="project" value="UniProtKB-KW"/>
</dbReference>
<organism evidence="8 9">
    <name type="scientific">Clostridium gasigenes</name>
    <dbReference type="NCBI Taxonomy" id="94869"/>
    <lineage>
        <taxon>Bacteria</taxon>
        <taxon>Bacillati</taxon>
        <taxon>Bacillota</taxon>
        <taxon>Clostridia</taxon>
        <taxon>Eubacteriales</taxon>
        <taxon>Clostridiaceae</taxon>
        <taxon>Clostridium</taxon>
    </lineage>
</organism>
<evidence type="ECO:0000256" key="4">
    <source>
        <dbReference type="ARBA" id="ARBA00022691"/>
    </source>
</evidence>
<dbReference type="GO" id="GO:0009007">
    <property type="term" value="F:site-specific DNA-methyltransferase (adenine-specific) activity"/>
    <property type="evidence" value="ECO:0007669"/>
    <property type="project" value="UniProtKB-EC"/>
</dbReference>
<reference evidence="8 9" key="1">
    <citation type="submission" date="2016-10" db="EMBL/GenBank/DDBJ databases">
        <authorList>
            <person name="de Groot N.N."/>
        </authorList>
    </citation>
    <scope>NUCLEOTIDE SEQUENCE [LARGE SCALE GENOMIC DNA]</scope>
    <source>
        <strain evidence="8 9">DSM 12272</strain>
    </source>
</reference>
<dbReference type="PANTHER" id="PTHR42933">
    <property type="entry name" value="SLR6095 PROTEIN"/>
    <property type="match status" value="1"/>
</dbReference>
<dbReference type="EMBL" id="FNJM01000014">
    <property type="protein sequence ID" value="SDP73254.1"/>
    <property type="molecule type" value="Genomic_DNA"/>
</dbReference>
<dbReference type="GO" id="GO:0003677">
    <property type="term" value="F:DNA binding"/>
    <property type="evidence" value="ECO:0007669"/>
    <property type="project" value="InterPro"/>
</dbReference>
<dbReference type="GO" id="GO:0008170">
    <property type="term" value="F:N-methyltransferase activity"/>
    <property type="evidence" value="ECO:0007669"/>
    <property type="project" value="InterPro"/>
</dbReference>
<dbReference type="STRING" id="94869.SAMN04488529_11441"/>